<accession>A0ACB7F9L9</accession>
<evidence type="ECO:0000313" key="2">
    <source>
        <dbReference type="Proteomes" id="UP000805704"/>
    </source>
</evidence>
<feature type="non-terminal residue" evidence="1">
    <location>
        <position position="63"/>
    </location>
</feature>
<reference evidence="1" key="1">
    <citation type="submission" date="2020-04" db="EMBL/GenBank/DDBJ databases">
        <title>A chromosome-scale assembly and high-density genetic map of the yellow drum (Nibea albiflora) genome.</title>
        <authorList>
            <person name="Xu D."/>
            <person name="Zhang W."/>
            <person name="Chen R."/>
            <person name="Tan P."/>
            <person name="Wang L."/>
            <person name="Song H."/>
            <person name="Tian L."/>
            <person name="Zhu Q."/>
            <person name="Wang B."/>
        </authorList>
    </citation>
    <scope>NUCLEOTIDE SEQUENCE</scope>
    <source>
        <strain evidence="1">ZJHYS-2018</strain>
    </source>
</reference>
<gene>
    <name evidence="1" type="ORF">GBF38_010551</name>
</gene>
<dbReference type="Proteomes" id="UP000805704">
    <property type="component" value="Chromosome 16"/>
</dbReference>
<comment type="caution">
    <text evidence="1">The sequence shown here is derived from an EMBL/GenBank/DDBJ whole genome shotgun (WGS) entry which is preliminary data.</text>
</comment>
<sequence>MDGIVEKFVQHPSEELLEQCTKEQLIKIAQHFSVEVEPKCTKDNLKSIIKANLQECGVLMDES</sequence>
<organism evidence="1 2">
    <name type="scientific">Nibea albiflora</name>
    <name type="common">Yellow drum</name>
    <name type="synonym">Corvina albiflora</name>
    <dbReference type="NCBI Taxonomy" id="240163"/>
    <lineage>
        <taxon>Eukaryota</taxon>
        <taxon>Metazoa</taxon>
        <taxon>Chordata</taxon>
        <taxon>Craniata</taxon>
        <taxon>Vertebrata</taxon>
        <taxon>Euteleostomi</taxon>
        <taxon>Actinopterygii</taxon>
        <taxon>Neopterygii</taxon>
        <taxon>Teleostei</taxon>
        <taxon>Neoteleostei</taxon>
        <taxon>Acanthomorphata</taxon>
        <taxon>Eupercaria</taxon>
        <taxon>Sciaenidae</taxon>
        <taxon>Nibea</taxon>
    </lineage>
</organism>
<name>A0ACB7F9L9_NIBAL</name>
<protein>
    <submittedName>
        <fullName evidence="1">Uncharacterized protein</fullName>
    </submittedName>
</protein>
<evidence type="ECO:0000313" key="1">
    <source>
        <dbReference type="EMBL" id="KAG8009741.1"/>
    </source>
</evidence>
<dbReference type="EMBL" id="CM024804">
    <property type="protein sequence ID" value="KAG8009741.1"/>
    <property type="molecule type" value="Genomic_DNA"/>
</dbReference>
<keyword evidence="2" id="KW-1185">Reference proteome</keyword>
<proteinExistence type="predicted"/>